<evidence type="ECO:0000313" key="1">
    <source>
        <dbReference type="EMBL" id="KKM78379.1"/>
    </source>
</evidence>
<organism evidence="1">
    <name type="scientific">marine sediment metagenome</name>
    <dbReference type="NCBI Taxonomy" id="412755"/>
    <lineage>
        <taxon>unclassified sequences</taxon>
        <taxon>metagenomes</taxon>
        <taxon>ecological metagenomes</taxon>
    </lineage>
</organism>
<gene>
    <name evidence="1" type="ORF">LCGC14_1360550</name>
</gene>
<sequence length="615" mass="71126">MWIQRPYPIWPLPKDYDELSDEGKKQARLAVLHNQSTPFNLVVAWDFFRRVYLAGVGKLFYKNGFEESPDFHYEMIFDLGQHARNASAAPRGSAKSTVIGLEAPMLLALTRPHYEISLGLATDKQVEERLDKLIQQFVENELILQDFGDIKPPRGQKIWNHHQLSLTNGAVIKGLSVMGKKRGGRPRLFILDDPENDPDSDSQAAAQVVVEKFEMILFRQIIPMLESGSSIYWIGTLINRRSFLYHATTSDDSRFDFWNRKVLKAIEYAKDDSKKVYVLWPEKWSKEILEARREEIGPSAFASEYCNEPISAQDRILVIDPRKNEYSVEGEFDWKNPLAHTGNIKWSERFMEPGRRVYKDFEKPFRELVLPMYRILLFDYGSGLSQYNDYSCIMILGFDTLNTLWILDMWLGRAKDATLLRLIYEYGLAWRPRVLGIEAVSIQMSFAEAVKEYIEEMENKISTPWRARVFPITYPARVTKSNRISGIEWRFRPGRIKYPAHLAGKWPFDQLYQQTEDYTPDLALLPHDDAIDTLSMNQFVVKNRGGIFTKEKGKPSLLERIRRNLPLVKGTPLLSGISSQEITEEMIDILSKNARKSAINPNDRRIIRGQRSVVG</sequence>
<comment type="caution">
    <text evidence="1">The sequence shown here is derived from an EMBL/GenBank/DDBJ whole genome shotgun (WGS) entry which is preliminary data.</text>
</comment>
<accession>A0A0F9K8C3</accession>
<dbReference type="EMBL" id="LAZR01008499">
    <property type="protein sequence ID" value="KKM78379.1"/>
    <property type="molecule type" value="Genomic_DNA"/>
</dbReference>
<proteinExistence type="predicted"/>
<protein>
    <recommendedName>
        <fullName evidence="2">Terminase large subunit gp17-like C-terminal domain-containing protein</fullName>
    </recommendedName>
</protein>
<dbReference type="Gene3D" id="3.30.420.240">
    <property type="match status" value="1"/>
</dbReference>
<dbReference type="AlphaFoldDB" id="A0A0F9K8C3"/>
<dbReference type="Gene3D" id="3.40.50.300">
    <property type="entry name" value="P-loop containing nucleotide triphosphate hydrolases"/>
    <property type="match status" value="1"/>
</dbReference>
<dbReference type="InterPro" id="IPR027417">
    <property type="entry name" value="P-loop_NTPase"/>
</dbReference>
<name>A0A0F9K8C3_9ZZZZ</name>
<reference evidence="1" key="1">
    <citation type="journal article" date="2015" name="Nature">
        <title>Complex archaea that bridge the gap between prokaryotes and eukaryotes.</title>
        <authorList>
            <person name="Spang A."/>
            <person name="Saw J.H."/>
            <person name="Jorgensen S.L."/>
            <person name="Zaremba-Niedzwiedzka K."/>
            <person name="Martijn J."/>
            <person name="Lind A.E."/>
            <person name="van Eijk R."/>
            <person name="Schleper C."/>
            <person name="Guy L."/>
            <person name="Ettema T.J."/>
        </authorList>
    </citation>
    <scope>NUCLEOTIDE SEQUENCE</scope>
</reference>
<evidence type="ECO:0008006" key="2">
    <source>
        <dbReference type="Google" id="ProtNLM"/>
    </source>
</evidence>